<reference evidence="1" key="1">
    <citation type="submission" date="2021-06" db="EMBL/GenBank/DDBJ databases">
        <authorList>
            <person name="Kallberg Y."/>
            <person name="Tangrot J."/>
            <person name="Rosling A."/>
        </authorList>
    </citation>
    <scope>NUCLEOTIDE SEQUENCE</scope>
    <source>
        <strain evidence="1">CL356</strain>
    </source>
</reference>
<gene>
    <name evidence="1" type="ORF">ACOLOM_LOCUS8085</name>
</gene>
<organism evidence="1 2">
    <name type="scientific">Acaulospora colombiana</name>
    <dbReference type="NCBI Taxonomy" id="27376"/>
    <lineage>
        <taxon>Eukaryota</taxon>
        <taxon>Fungi</taxon>
        <taxon>Fungi incertae sedis</taxon>
        <taxon>Mucoromycota</taxon>
        <taxon>Glomeromycotina</taxon>
        <taxon>Glomeromycetes</taxon>
        <taxon>Diversisporales</taxon>
        <taxon>Acaulosporaceae</taxon>
        <taxon>Acaulospora</taxon>
    </lineage>
</organism>
<proteinExistence type="predicted"/>
<accession>A0ACA9NEH9</accession>
<dbReference type="Proteomes" id="UP000789525">
    <property type="component" value="Unassembled WGS sequence"/>
</dbReference>
<evidence type="ECO:0000313" key="2">
    <source>
        <dbReference type="Proteomes" id="UP000789525"/>
    </source>
</evidence>
<dbReference type="EMBL" id="CAJVPT010020063">
    <property type="protein sequence ID" value="CAG8645629.1"/>
    <property type="molecule type" value="Genomic_DNA"/>
</dbReference>
<evidence type="ECO:0000313" key="1">
    <source>
        <dbReference type="EMBL" id="CAG8645629.1"/>
    </source>
</evidence>
<keyword evidence="2" id="KW-1185">Reference proteome</keyword>
<name>A0ACA9NEH9_9GLOM</name>
<sequence>MRVAVDKLSAALLSARHLISSMDDFEVPKAENGSSIPSVRAHYTTVYSKFSHKIIELIEDAMNIGIDLRNHGSFKHCKAFSDIRILHNSLMNKLPGDVALYEPVFNEEDIKELGTIGVVAFSGDKVKTIQNEDHSLLTRTLVFMPHCDIELHQKVLADNWSIEGLKRMVLIGNPLNQYSERSAWYTRPLSEANSDDRAFVALAVQYFDQSQVSLEQLLELHGQGLSAMKEREATNGK</sequence>
<comment type="caution">
    <text evidence="1">The sequence shown here is derived from an EMBL/GenBank/DDBJ whole genome shotgun (WGS) entry which is preliminary data.</text>
</comment>
<protein>
    <submittedName>
        <fullName evidence="1">14610_t:CDS:1</fullName>
    </submittedName>
</protein>